<sequence>MSSAETMRDPLRVGKAIRAQLESEIPRDLPLDRDFREGSAYTITDHVNGLHAQLCPDARTLELFTSLVNHLHAFARETRPTHTEWTRAVEYLTRAGKESTEFKNELVLLSDCLGLSALVDELNHPKPAGCTDSCEPGPFFTTDAPEVPSGSVVASDNTVGEHLYFSATVRNTQGEGIPGVKAEMWGEAHERS</sequence>
<evidence type="ECO:0000313" key="2">
    <source>
        <dbReference type="EMBL" id="KIP12396.1"/>
    </source>
</evidence>
<reference evidence="2 3" key="1">
    <citation type="journal article" date="2014" name="PLoS Genet.">
        <title>Analysis of the Phlebiopsis gigantea genome, transcriptome and secretome provides insight into its pioneer colonization strategies of wood.</title>
        <authorList>
            <person name="Hori C."/>
            <person name="Ishida T."/>
            <person name="Igarashi K."/>
            <person name="Samejima M."/>
            <person name="Suzuki H."/>
            <person name="Master E."/>
            <person name="Ferreira P."/>
            <person name="Ruiz-Duenas F.J."/>
            <person name="Held B."/>
            <person name="Canessa P."/>
            <person name="Larrondo L.F."/>
            <person name="Schmoll M."/>
            <person name="Druzhinina I.S."/>
            <person name="Kubicek C.P."/>
            <person name="Gaskell J.A."/>
            <person name="Kersten P."/>
            <person name="St John F."/>
            <person name="Glasner J."/>
            <person name="Sabat G."/>
            <person name="Splinter BonDurant S."/>
            <person name="Syed K."/>
            <person name="Yadav J."/>
            <person name="Mgbeahuruike A.C."/>
            <person name="Kovalchuk A."/>
            <person name="Asiegbu F.O."/>
            <person name="Lackner G."/>
            <person name="Hoffmeister D."/>
            <person name="Rencoret J."/>
            <person name="Gutierrez A."/>
            <person name="Sun H."/>
            <person name="Lindquist E."/>
            <person name="Barry K."/>
            <person name="Riley R."/>
            <person name="Grigoriev I.V."/>
            <person name="Henrissat B."/>
            <person name="Kues U."/>
            <person name="Berka R.M."/>
            <person name="Martinez A.T."/>
            <person name="Covert S.F."/>
            <person name="Blanchette R.A."/>
            <person name="Cullen D."/>
        </authorList>
    </citation>
    <scope>NUCLEOTIDE SEQUENCE [LARGE SCALE GENOMIC DNA]</scope>
    <source>
        <strain evidence="2 3">11061_1 CR5-6</strain>
    </source>
</reference>
<dbReference type="GO" id="GO:0009712">
    <property type="term" value="P:catechol-containing compound metabolic process"/>
    <property type="evidence" value="ECO:0007669"/>
    <property type="project" value="InterPro"/>
</dbReference>
<gene>
    <name evidence="2" type="ORF">PHLGIDRAFT_113871</name>
</gene>
<dbReference type="STRING" id="745531.A0A0C3S7F7"/>
<proteinExistence type="predicted"/>
<evidence type="ECO:0000313" key="3">
    <source>
        <dbReference type="Proteomes" id="UP000053257"/>
    </source>
</evidence>
<feature type="domain" description="Catechol dioxygenase N-terminal" evidence="1">
    <location>
        <begin position="57"/>
        <end position="130"/>
    </location>
</feature>
<dbReference type="InterPro" id="IPR007535">
    <property type="entry name" value="Catechol_dOase_N"/>
</dbReference>
<keyword evidence="3" id="KW-1185">Reference proteome</keyword>
<dbReference type="PANTHER" id="PTHR33711:SF7">
    <property type="entry name" value="INTRADIOL RING-CLEAVAGE DIOXYGENASES DOMAIN-CONTAINING PROTEIN-RELATED"/>
    <property type="match status" value="1"/>
</dbReference>
<organism evidence="2 3">
    <name type="scientific">Phlebiopsis gigantea (strain 11061_1 CR5-6)</name>
    <name type="common">White-rot fungus</name>
    <name type="synonym">Peniophora gigantea</name>
    <dbReference type="NCBI Taxonomy" id="745531"/>
    <lineage>
        <taxon>Eukaryota</taxon>
        <taxon>Fungi</taxon>
        <taxon>Dikarya</taxon>
        <taxon>Basidiomycota</taxon>
        <taxon>Agaricomycotina</taxon>
        <taxon>Agaricomycetes</taxon>
        <taxon>Polyporales</taxon>
        <taxon>Phanerochaetaceae</taxon>
        <taxon>Phlebiopsis</taxon>
    </lineage>
</organism>
<dbReference type="OrthoDB" id="5238185at2759"/>
<dbReference type="GO" id="GO:0018576">
    <property type="term" value="F:catechol 1,2-dioxygenase activity"/>
    <property type="evidence" value="ECO:0007669"/>
    <property type="project" value="InterPro"/>
</dbReference>
<dbReference type="SUPFAM" id="SSF49482">
    <property type="entry name" value="Aromatic compound dioxygenase"/>
    <property type="match status" value="1"/>
</dbReference>
<protein>
    <recommendedName>
        <fullName evidence="1">Catechol dioxygenase N-terminal domain-containing protein</fullName>
    </recommendedName>
</protein>
<evidence type="ECO:0000259" key="1">
    <source>
        <dbReference type="Pfam" id="PF04444"/>
    </source>
</evidence>
<dbReference type="InterPro" id="IPR050770">
    <property type="entry name" value="Intradiol_RC_Dioxygenase"/>
</dbReference>
<dbReference type="AlphaFoldDB" id="A0A0C3S7F7"/>
<accession>A0A0C3S7F7</accession>
<dbReference type="EMBL" id="KN840440">
    <property type="protein sequence ID" value="KIP12396.1"/>
    <property type="molecule type" value="Genomic_DNA"/>
</dbReference>
<dbReference type="Pfam" id="PF04444">
    <property type="entry name" value="Dioxygenase_N"/>
    <property type="match status" value="1"/>
</dbReference>
<dbReference type="HOGENOM" id="CLU_122035_0_0_1"/>
<dbReference type="Proteomes" id="UP000053257">
    <property type="component" value="Unassembled WGS sequence"/>
</dbReference>
<dbReference type="InterPro" id="IPR015889">
    <property type="entry name" value="Intradiol_dOase_core"/>
</dbReference>
<name>A0A0C3S7F7_PHLG1</name>
<dbReference type="PANTHER" id="PTHR33711">
    <property type="entry name" value="DIOXYGENASE, PUTATIVE (AFU_ORTHOLOGUE AFUA_2G02910)-RELATED"/>
    <property type="match status" value="1"/>
</dbReference>
<dbReference type="GO" id="GO:0005506">
    <property type="term" value="F:iron ion binding"/>
    <property type="evidence" value="ECO:0007669"/>
    <property type="project" value="InterPro"/>
</dbReference>
<dbReference type="Gene3D" id="2.60.130.10">
    <property type="entry name" value="Aromatic compound dioxygenase"/>
    <property type="match status" value="1"/>
</dbReference>